<evidence type="ECO:0000313" key="9">
    <source>
        <dbReference type="RefSeq" id="XP_055877965.1"/>
    </source>
</evidence>
<dbReference type="Pfam" id="PF16755">
    <property type="entry name" value="Beta-prop_NUP159_NUP214"/>
    <property type="match status" value="1"/>
</dbReference>
<evidence type="ECO:0000256" key="1">
    <source>
        <dbReference type="ARBA" id="ARBA00004123"/>
    </source>
</evidence>
<dbReference type="PROSITE" id="PS50294">
    <property type="entry name" value="WD_REPEATS_REGION"/>
    <property type="match status" value="1"/>
</dbReference>
<dbReference type="SUPFAM" id="SSF50978">
    <property type="entry name" value="WD40 repeat-like"/>
    <property type="match status" value="1"/>
</dbReference>
<dbReference type="PANTHER" id="PTHR47822:SF3">
    <property type="entry name" value="ANAPHASE-PROMOTING COMPLEX SUBUNIT 4-LIKE WD40 DOMAIN-CONTAINING PROTEIN"/>
    <property type="match status" value="1"/>
</dbReference>
<keyword evidence="2" id="KW-0813">Transport</keyword>
<dbReference type="InterPro" id="IPR018391">
    <property type="entry name" value="PQQ_b-propeller_rpt"/>
</dbReference>
<comment type="subcellular location">
    <subcellularLocation>
        <location evidence="1">Nucleus</location>
    </subcellularLocation>
</comment>
<dbReference type="RefSeq" id="XP_055877963.1">
    <property type="nucleotide sequence ID" value="XM_056021988.1"/>
</dbReference>
<reference evidence="7 8" key="1">
    <citation type="submission" date="2025-04" db="UniProtKB">
        <authorList>
            <consortium name="RefSeq"/>
        </authorList>
    </citation>
    <scope>IDENTIFICATION</scope>
</reference>
<dbReference type="SMART" id="SM00564">
    <property type="entry name" value="PQQ"/>
    <property type="match status" value="1"/>
</dbReference>
<evidence type="ECO:0000313" key="7">
    <source>
        <dbReference type="RefSeq" id="XP_055877963.1"/>
    </source>
</evidence>
<dbReference type="PANTHER" id="PTHR47822">
    <property type="entry name" value="CARBOHYDRATE BINDING DOMAIN CONTAINING PROTEIN"/>
    <property type="match status" value="1"/>
</dbReference>
<evidence type="ECO:0000256" key="3">
    <source>
        <dbReference type="ARBA" id="ARBA00023242"/>
    </source>
</evidence>
<dbReference type="GO" id="GO:0005634">
    <property type="term" value="C:nucleus"/>
    <property type="evidence" value="ECO:0007669"/>
    <property type="project" value="UniProtKB-SubCell"/>
</dbReference>
<feature type="domain" description="Nucleoporin Nup159/Nup146 N-terminal" evidence="5">
    <location>
        <begin position="28"/>
        <end position="200"/>
    </location>
</feature>
<dbReference type="OMA" id="VHEIKLF"/>
<evidence type="ECO:0000256" key="4">
    <source>
        <dbReference type="PROSITE-ProRule" id="PRU00221"/>
    </source>
</evidence>
<gene>
    <name evidence="7 8 9 10" type="primary">LOC106064303</name>
</gene>
<accession>A0A9W2ZSV5</accession>
<dbReference type="AlphaFoldDB" id="A0A9W2ZSV5"/>
<feature type="repeat" description="WD" evidence="4">
    <location>
        <begin position="123"/>
        <end position="164"/>
    </location>
</feature>
<evidence type="ECO:0000259" key="5">
    <source>
        <dbReference type="Pfam" id="PF16755"/>
    </source>
</evidence>
<dbReference type="RefSeq" id="XP_055877966.1">
    <property type="nucleotide sequence ID" value="XM_056021991.1"/>
</dbReference>
<dbReference type="OrthoDB" id="361494at2759"/>
<sequence length="344" mass="37903">MARRVLEAELLASQGINQVPLGPGKSVEIVKEFKLHKTYNGVFSLQFNYSGEMLAVAYGAGGIQIYEMSSGNMIQELRSCRQGGYAVMVVRFHPKDPNILYAATTEGHIYIFNITTGELLQTIEEVGNEINSLDFSLDGYNFVTGGKDLAIRVYETKTNKLVKVFEGHSNRSFVLDKDKVGNRMRVFSIKFHPNNQYIFVTGGWDNHIKIWDIRDNDGVKRNITGPHICGDAIDIMDNSILTGQWTALHALQEFNYTTGALTREIKFPNTDGAFLYAALYCNSSCVFAGGSGTNRAEVIELATNRHIGGYLMPGPVQALDSTNQGRLLAVGGAAPLFALLSIKD</sequence>
<dbReference type="SMART" id="SM00320">
    <property type="entry name" value="WD40"/>
    <property type="match status" value="4"/>
</dbReference>
<evidence type="ECO:0000256" key="2">
    <source>
        <dbReference type="ARBA" id="ARBA00022448"/>
    </source>
</evidence>
<protein>
    <submittedName>
        <fullName evidence="7 8">U5 small nuclear ribonucleoprotein 40 kDa protein-like</fullName>
    </submittedName>
</protein>
<keyword evidence="3" id="KW-0539">Nucleus</keyword>
<keyword evidence="6" id="KW-1185">Reference proteome</keyword>
<dbReference type="GeneID" id="106064303"/>
<dbReference type="Proteomes" id="UP001165740">
    <property type="component" value="Chromosome 2"/>
</dbReference>
<dbReference type="RefSeq" id="XP_055877965.1">
    <property type="nucleotide sequence ID" value="XM_056021990.1"/>
</dbReference>
<dbReference type="PROSITE" id="PS50082">
    <property type="entry name" value="WD_REPEATS_2"/>
    <property type="match status" value="2"/>
</dbReference>
<dbReference type="InterPro" id="IPR036322">
    <property type="entry name" value="WD40_repeat_dom_sf"/>
</dbReference>
<dbReference type="InterPro" id="IPR001680">
    <property type="entry name" value="WD40_rpt"/>
</dbReference>
<evidence type="ECO:0000313" key="8">
    <source>
        <dbReference type="RefSeq" id="XP_055877964.1"/>
    </source>
</evidence>
<name>A0A9W2ZSV5_BIOGL</name>
<keyword evidence="4" id="KW-0853">WD repeat</keyword>
<evidence type="ECO:0000313" key="6">
    <source>
        <dbReference type="Proteomes" id="UP001165740"/>
    </source>
</evidence>
<feature type="repeat" description="WD" evidence="4">
    <location>
        <begin position="179"/>
        <end position="221"/>
    </location>
</feature>
<proteinExistence type="predicted"/>
<organism evidence="6 7">
    <name type="scientific">Biomphalaria glabrata</name>
    <name type="common">Bloodfluke planorb</name>
    <name type="synonym">Freshwater snail</name>
    <dbReference type="NCBI Taxonomy" id="6526"/>
    <lineage>
        <taxon>Eukaryota</taxon>
        <taxon>Metazoa</taxon>
        <taxon>Spiralia</taxon>
        <taxon>Lophotrochozoa</taxon>
        <taxon>Mollusca</taxon>
        <taxon>Gastropoda</taxon>
        <taxon>Heterobranchia</taxon>
        <taxon>Euthyneura</taxon>
        <taxon>Panpulmonata</taxon>
        <taxon>Hygrophila</taxon>
        <taxon>Lymnaeoidea</taxon>
        <taxon>Planorbidae</taxon>
        <taxon>Biomphalaria</taxon>
    </lineage>
</organism>
<dbReference type="Gene3D" id="2.130.10.10">
    <property type="entry name" value="YVTN repeat-like/Quinoprotein amine dehydrogenase"/>
    <property type="match status" value="2"/>
</dbReference>
<dbReference type="InterPro" id="IPR039462">
    <property type="entry name" value="Nup159/Nup146_N"/>
</dbReference>
<evidence type="ECO:0000313" key="10">
    <source>
        <dbReference type="RefSeq" id="XP_055877966.1"/>
    </source>
</evidence>
<dbReference type="InterPro" id="IPR015943">
    <property type="entry name" value="WD40/YVTN_repeat-like_dom_sf"/>
</dbReference>
<dbReference type="RefSeq" id="XP_055877964.1">
    <property type="nucleotide sequence ID" value="XM_056021989.1"/>
</dbReference>